<comment type="caution">
    <text evidence="2">The sequence shown here is derived from an EMBL/GenBank/DDBJ whole genome shotgun (WGS) entry which is preliminary data.</text>
</comment>
<name>A0A414BA85_BACUN</name>
<evidence type="ECO:0000313" key="2">
    <source>
        <dbReference type="EMBL" id="RHC70534.1"/>
    </source>
</evidence>
<evidence type="ECO:0000256" key="1">
    <source>
        <dbReference type="SAM" id="Phobius"/>
    </source>
</evidence>
<gene>
    <name evidence="2" type="ORF">DW831_20650</name>
</gene>
<organism evidence="2 3">
    <name type="scientific">Bacteroides uniformis</name>
    <dbReference type="NCBI Taxonomy" id="820"/>
    <lineage>
        <taxon>Bacteria</taxon>
        <taxon>Pseudomonadati</taxon>
        <taxon>Bacteroidota</taxon>
        <taxon>Bacteroidia</taxon>
        <taxon>Bacteroidales</taxon>
        <taxon>Bacteroidaceae</taxon>
        <taxon>Bacteroides</taxon>
    </lineage>
</organism>
<accession>A0A414BA85</accession>
<keyword evidence="1" id="KW-0812">Transmembrane</keyword>
<reference evidence="2 3" key="1">
    <citation type="submission" date="2018-08" db="EMBL/GenBank/DDBJ databases">
        <title>A genome reference for cultivated species of the human gut microbiota.</title>
        <authorList>
            <person name="Zou Y."/>
            <person name="Xue W."/>
            <person name="Luo G."/>
        </authorList>
    </citation>
    <scope>NUCLEOTIDE SEQUENCE [LARGE SCALE GENOMIC DNA]</scope>
    <source>
        <strain evidence="2 3">AM34-25</strain>
    </source>
</reference>
<sequence length="77" mass="8848">MFKQSMVRLTIPASLYWIFQRRNMKFSCLDIIVLRNITNFVHCGCGDNGFAASFTISIFNVLIATFLFFNGVKIELC</sequence>
<dbReference type="AlphaFoldDB" id="A0A414BA85"/>
<feature type="transmembrane region" description="Helical" evidence="1">
    <location>
        <begin position="50"/>
        <end position="69"/>
    </location>
</feature>
<keyword evidence="1" id="KW-1133">Transmembrane helix</keyword>
<keyword evidence="1" id="KW-0472">Membrane</keyword>
<dbReference type="EMBL" id="QSIF01000072">
    <property type="protein sequence ID" value="RHC70534.1"/>
    <property type="molecule type" value="Genomic_DNA"/>
</dbReference>
<proteinExistence type="predicted"/>
<dbReference type="Proteomes" id="UP000284514">
    <property type="component" value="Unassembled WGS sequence"/>
</dbReference>
<evidence type="ECO:0000313" key="3">
    <source>
        <dbReference type="Proteomes" id="UP000284514"/>
    </source>
</evidence>
<evidence type="ECO:0008006" key="4">
    <source>
        <dbReference type="Google" id="ProtNLM"/>
    </source>
</evidence>
<protein>
    <recommendedName>
        <fullName evidence="4">Transmembrane protein</fullName>
    </recommendedName>
</protein>